<dbReference type="InterPro" id="IPR017946">
    <property type="entry name" value="PLC-like_Pdiesterase_TIM-brl"/>
</dbReference>
<reference evidence="2 3" key="1">
    <citation type="submission" date="2020-04" db="EMBL/GenBank/DDBJ databases">
        <title>Genome sequencing of novel species.</title>
        <authorList>
            <person name="Heo J."/>
            <person name="Kim S.-J."/>
            <person name="Kim J.-S."/>
            <person name="Hong S.-B."/>
            <person name="Kwon S.-W."/>
        </authorList>
    </citation>
    <scope>NUCLEOTIDE SEQUENCE [LARGE SCALE GENOMIC DNA]</scope>
    <source>
        <strain evidence="2 3">MFER-1</strain>
    </source>
</reference>
<dbReference type="GO" id="GO:0008081">
    <property type="term" value="F:phosphoric diester hydrolase activity"/>
    <property type="evidence" value="ECO:0007669"/>
    <property type="project" value="InterPro"/>
</dbReference>
<dbReference type="EMBL" id="CP051680">
    <property type="protein sequence ID" value="QJD82817.1"/>
    <property type="molecule type" value="Genomic_DNA"/>
</dbReference>
<dbReference type="GO" id="GO:0006629">
    <property type="term" value="P:lipid metabolic process"/>
    <property type="evidence" value="ECO:0007669"/>
    <property type="project" value="InterPro"/>
</dbReference>
<sequence>MKIASRICIGVLLVLVAIGFGGRAVAVGTADGWQANRFIAHAMGGIDGVKYTNSYEAFQANYDRGYRLFEVDLILTKDGKLAARHDWTDDYQPGLPDRNGGASTLAEFKGTLIYGQYEPLSVRDIVRLMRENPDFYLITDTKETKVEKVRRQFEYLVNEVQSVDTSLLRRIIPEIYSPEMYDAVMKIYPFPNKIYSTYQSSQSADAIVEFVKNKGFSAVAMPVSRVLLDPFLVFRLHKIGLKSYVHSLNNSAFMMLLNRSVGVYGFYTDLETGPKQLSSEMDSLNEPFEHHLWICIFLIGLGKIKSGVKKDKATKIVRWKNNAET</sequence>
<evidence type="ECO:0000259" key="1">
    <source>
        <dbReference type="Pfam" id="PF03009"/>
    </source>
</evidence>
<dbReference type="SUPFAM" id="SSF51695">
    <property type="entry name" value="PLC-like phosphodiesterases"/>
    <property type="match status" value="1"/>
</dbReference>
<proteinExistence type="predicted"/>
<dbReference type="KEGG" id="cheb:HH215_06240"/>
<dbReference type="Proteomes" id="UP000502248">
    <property type="component" value="Chromosome"/>
</dbReference>
<evidence type="ECO:0000313" key="2">
    <source>
        <dbReference type="EMBL" id="QJD82817.1"/>
    </source>
</evidence>
<evidence type="ECO:0000313" key="3">
    <source>
        <dbReference type="Proteomes" id="UP000502248"/>
    </source>
</evidence>
<organism evidence="2 3">
    <name type="scientific">Cohnella herbarum</name>
    <dbReference type="NCBI Taxonomy" id="2728023"/>
    <lineage>
        <taxon>Bacteria</taxon>
        <taxon>Bacillati</taxon>
        <taxon>Bacillota</taxon>
        <taxon>Bacilli</taxon>
        <taxon>Bacillales</taxon>
        <taxon>Paenibacillaceae</taxon>
        <taxon>Cohnella</taxon>
    </lineage>
</organism>
<gene>
    <name evidence="2" type="ORF">HH215_06240</name>
</gene>
<accession>A0A7Z2VGR7</accession>
<protein>
    <submittedName>
        <fullName evidence="2">Glycerophosphodiester phosphodiesterase</fullName>
    </submittedName>
</protein>
<dbReference type="Pfam" id="PF03009">
    <property type="entry name" value="GDPD"/>
    <property type="match status" value="1"/>
</dbReference>
<dbReference type="Gene3D" id="3.20.20.190">
    <property type="entry name" value="Phosphatidylinositol (PI) phosphodiesterase"/>
    <property type="match status" value="1"/>
</dbReference>
<dbReference type="InterPro" id="IPR030395">
    <property type="entry name" value="GP_PDE_dom"/>
</dbReference>
<name>A0A7Z2VGR7_9BACL</name>
<dbReference type="CDD" id="cd08583">
    <property type="entry name" value="PI-PLCc_GDPD_SF_unchar1"/>
    <property type="match status" value="1"/>
</dbReference>
<keyword evidence="3" id="KW-1185">Reference proteome</keyword>
<feature type="domain" description="GP-PDE" evidence="1">
    <location>
        <begin position="53"/>
        <end position="269"/>
    </location>
</feature>
<dbReference type="AlphaFoldDB" id="A0A7Z2VGR7"/>
<dbReference type="RefSeq" id="WP_169279113.1">
    <property type="nucleotide sequence ID" value="NZ_CP051680.1"/>
</dbReference>